<keyword evidence="2" id="KW-1185">Reference proteome</keyword>
<sequence>MAQRLQTMGSRLRVWASSASHSSAATRAPQRRAFHVAPGERERALLEEDNALKHYKSSKETVKTVKKIGDILVIVVGAGCIYQIFDVVSKRRAERQ</sequence>
<proteinExistence type="predicted"/>
<accession>A0A8T2V645</accession>
<dbReference type="OMA" id="SACCYEI"/>
<protein>
    <submittedName>
        <fullName evidence="1">Uncharacterized protein</fullName>
    </submittedName>
</protein>
<dbReference type="AlphaFoldDB" id="A0A8T2V645"/>
<gene>
    <name evidence="1" type="ORF">KP509_03G034400</name>
</gene>
<evidence type="ECO:0000313" key="1">
    <source>
        <dbReference type="EMBL" id="KAH7441344.1"/>
    </source>
</evidence>
<evidence type="ECO:0000313" key="2">
    <source>
        <dbReference type="Proteomes" id="UP000825935"/>
    </source>
</evidence>
<comment type="caution">
    <text evidence="1">The sequence shown here is derived from an EMBL/GenBank/DDBJ whole genome shotgun (WGS) entry which is preliminary data.</text>
</comment>
<reference evidence="1" key="1">
    <citation type="submission" date="2021-08" db="EMBL/GenBank/DDBJ databases">
        <title>WGS assembly of Ceratopteris richardii.</title>
        <authorList>
            <person name="Marchant D.B."/>
            <person name="Chen G."/>
            <person name="Jenkins J."/>
            <person name="Shu S."/>
            <person name="Leebens-Mack J."/>
            <person name="Grimwood J."/>
            <person name="Schmutz J."/>
            <person name="Soltis P."/>
            <person name="Soltis D."/>
            <person name="Chen Z.-H."/>
        </authorList>
    </citation>
    <scope>NUCLEOTIDE SEQUENCE</scope>
    <source>
        <strain evidence="1">Whitten #5841</strain>
        <tissue evidence="1">Leaf</tissue>
    </source>
</reference>
<dbReference type="PANTHER" id="PTHR36041:SF2">
    <property type="entry name" value="SUCCINATE DEHYDROGENASE SUBUNIT 7A, MITOCHONDRIAL-RELATED"/>
    <property type="match status" value="1"/>
</dbReference>
<dbReference type="PANTHER" id="PTHR36041">
    <property type="entry name" value="SUCCINATE DEHYDROGENASE SUBUNIT 7A, MITOCHONDRIAL-RELATED"/>
    <property type="match status" value="1"/>
</dbReference>
<dbReference type="Proteomes" id="UP000825935">
    <property type="component" value="Chromosome 3"/>
</dbReference>
<name>A0A8T2V645_CERRI</name>
<dbReference type="InterPro" id="IPR034573">
    <property type="entry name" value="SDH7"/>
</dbReference>
<dbReference type="GO" id="GO:0045273">
    <property type="term" value="C:respiratory chain complex II (succinate dehydrogenase)"/>
    <property type="evidence" value="ECO:0007669"/>
    <property type="project" value="InterPro"/>
</dbReference>
<dbReference type="EMBL" id="CM035408">
    <property type="protein sequence ID" value="KAH7441344.1"/>
    <property type="molecule type" value="Genomic_DNA"/>
</dbReference>
<organism evidence="1 2">
    <name type="scientific">Ceratopteris richardii</name>
    <name type="common">Triangle waterfern</name>
    <dbReference type="NCBI Taxonomy" id="49495"/>
    <lineage>
        <taxon>Eukaryota</taxon>
        <taxon>Viridiplantae</taxon>
        <taxon>Streptophyta</taxon>
        <taxon>Embryophyta</taxon>
        <taxon>Tracheophyta</taxon>
        <taxon>Polypodiopsida</taxon>
        <taxon>Polypodiidae</taxon>
        <taxon>Polypodiales</taxon>
        <taxon>Pteridineae</taxon>
        <taxon>Pteridaceae</taxon>
        <taxon>Parkerioideae</taxon>
        <taxon>Ceratopteris</taxon>
    </lineage>
</organism>